<dbReference type="InterPro" id="IPR050639">
    <property type="entry name" value="SSR_resolvase"/>
</dbReference>
<keyword evidence="3" id="KW-0233">DNA recombination</keyword>
<dbReference type="EMBL" id="JAUJYW010000018">
    <property type="protein sequence ID" value="MDN8602265.1"/>
    <property type="molecule type" value="Genomic_DNA"/>
</dbReference>
<organism evidence="7 8">
    <name type="scientific">Citrobacter enshiensis</name>
    <dbReference type="NCBI Taxonomy" id="2971264"/>
    <lineage>
        <taxon>Bacteria</taxon>
        <taxon>Pseudomonadati</taxon>
        <taxon>Pseudomonadota</taxon>
        <taxon>Gammaproteobacteria</taxon>
        <taxon>Enterobacterales</taxon>
        <taxon>Enterobacteriaceae</taxon>
        <taxon>Citrobacter</taxon>
    </lineage>
</organism>
<proteinExistence type="predicted"/>
<feature type="active site" description="O-(5'-phospho-DNA)-serine intermediate" evidence="4">
    <location>
        <position position="18"/>
    </location>
</feature>
<dbReference type="InterPro" id="IPR006118">
    <property type="entry name" value="Recombinase_CS"/>
</dbReference>
<protein>
    <submittedName>
        <fullName evidence="7">Recombinase family protein</fullName>
    </submittedName>
</protein>
<dbReference type="PANTHER" id="PTHR30461">
    <property type="entry name" value="DNA-INVERTASE FROM LAMBDOID PROPHAGE"/>
    <property type="match status" value="1"/>
</dbReference>
<reference evidence="7 8" key="1">
    <citation type="submission" date="2023-07" db="EMBL/GenBank/DDBJ databases">
        <title>Citrobacter selenititolerans sp. nov., isolated from seleniferous soil.</title>
        <authorList>
            <person name="Zhang S."/>
            <person name="Li K."/>
            <person name="Peng J."/>
            <person name="Wang H."/>
            <person name="Sun J."/>
            <person name="Guo Y."/>
        </authorList>
    </citation>
    <scope>NUCLEOTIDE SEQUENCE [LARGE SCALE GENOMIC DNA]</scope>
    <source>
        <strain evidence="7 8">S2-9</strain>
    </source>
</reference>
<dbReference type="SMART" id="SM00857">
    <property type="entry name" value="Resolvase"/>
    <property type="match status" value="1"/>
</dbReference>
<dbReference type="Gene3D" id="3.40.50.1390">
    <property type="entry name" value="Resolvase, N-terminal catalytic domain"/>
    <property type="match status" value="1"/>
</dbReference>
<gene>
    <name evidence="7" type="ORF">Q0A17_23085</name>
</gene>
<evidence type="ECO:0000313" key="8">
    <source>
        <dbReference type="Proteomes" id="UP001174867"/>
    </source>
</evidence>
<name>A0ABT8Q0R6_9ENTR</name>
<evidence type="ECO:0000313" key="7">
    <source>
        <dbReference type="EMBL" id="MDN8602265.1"/>
    </source>
</evidence>
<dbReference type="Proteomes" id="UP001174867">
    <property type="component" value="Unassembled WGS sequence"/>
</dbReference>
<evidence type="ECO:0000256" key="1">
    <source>
        <dbReference type="ARBA" id="ARBA00022908"/>
    </source>
</evidence>
<dbReference type="SUPFAM" id="SSF53041">
    <property type="entry name" value="Resolvase-like"/>
    <property type="match status" value="1"/>
</dbReference>
<evidence type="ECO:0000256" key="5">
    <source>
        <dbReference type="SAM" id="MobiDB-lite"/>
    </source>
</evidence>
<feature type="domain" description="Resolvase/invertase-type recombinase catalytic" evidence="6">
    <location>
        <begin position="10"/>
        <end position="162"/>
    </location>
</feature>
<dbReference type="InterPro" id="IPR006119">
    <property type="entry name" value="Resolv_N"/>
</dbReference>
<dbReference type="PROSITE" id="PS00397">
    <property type="entry name" value="RECOMBINASES_1"/>
    <property type="match status" value="1"/>
</dbReference>
<dbReference type="RefSeq" id="WP_301703304.1">
    <property type="nucleotide sequence ID" value="NZ_JAUJYW010000018.1"/>
</dbReference>
<dbReference type="CDD" id="cd03767">
    <property type="entry name" value="SR_Res_par"/>
    <property type="match status" value="1"/>
</dbReference>
<keyword evidence="2" id="KW-0238">DNA-binding</keyword>
<dbReference type="Pfam" id="PF00239">
    <property type="entry name" value="Resolvase"/>
    <property type="match status" value="1"/>
</dbReference>
<accession>A0ABT8Q0R6</accession>
<keyword evidence="1" id="KW-0229">DNA integration</keyword>
<evidence type="ECO:0000256" key="2">
    <source>
        <dbReference type="ARBA" id="ARBA00023125"/>
    </source>
</evidence>
<evidence type="ECO:0000259" key="6">
    <source>
        <dbReference type="PROSITE" id="PS51736"/>
    </source>
</evidence>
<evidence type="ECO:0000256" key="4">
    <source>
        <dbReference type="PROSITE-ProRule" id="PRU10137"/>
    </source>
</evidence>
<evidence type="ECO:0000256" key="3">
    <source>
        <dbReference type="ARBA" id="ARBA00023172"/>
    </source>
</evidence>
<sequence length="215" mass="24626">MTTQTVPKGFVRAYLRASTTEQDATRALDTINSFAIERGLSICNYYIENESGSKLERPELFRLLKDCQQNDILLVEDVDRLSRLTGEDWNTLKKMIRQKDIRVMAVNVPTTWLSSGMHDFDSRMFAAINDMLLDMLAAVARRDYEQRRERQQQGITRARREGKYKGRQINQSRHDAINRLLDSGSSWTQVQKVLGCSRGTISSAIKRKSGQSSSE</sequence>
<keyword evidence="8" id="KW-1185">Reference proteome</keyword>
<dbReference type="PROSITE" id="PS51736">
    <property type="entry name" value="RECOMBINASES_3"/>
    <property type="match status" value="1"/>
</dbReference>
<feature type="region of interest" description="Disordered" evidence="5">
    <location>
        <begin position="148"/>
        <end position="169"/>
    </location>
</feature>
<dbReference type="InterPro" id="IPR036162">
    <property type="entry name" value="Resolvase-like_N_sf"/>
</dbReference>
<dbReference type="PANTHER" id="PTHR30461:SF25">
    <property type="entry name" value="RESOLVASE-RELATED"/>
    <property type="match status" value="1"/>
</dbReference>
<comment type="caution">
    <text evidence="7">The sequence shown here is derived from an EMBL/GenBank/DDBJ whole genome shotgun (WGS) entry which is preliminary data.</text>
</comment>